<reference evidence="2" key="1">
    <citation type="journal article" date="2023" name="Plants (Basel)">
        <title>Genomic Analysis of Leptolyngbya boryana CZ1 Reveals Efficient Carbon Fixation Modules.</title>
        <authorList>
            <person name="Bai X."/>
            <person name="Wang H."/>
            <person name="Cheng W."/>
            <person name="Wang J."/>
            <person name="Ma M."/>
            <person name="Hu H."/>
            <person name="Song Z."/>
            <person name="Ma H."/>
            <person name="Fan Y."/>
            <person name="Du C."/>
            <person name="Xu J."/>
        </authorList>
    </citation>
    <scope>NUCLEOTIDE SEQUENCE</scope>
    <source>
        <strain evidence="2">CZ1</strain>
    </source>
</reference>
<protein>
    <submittedName>
        <fullName evidence="2">ISAs1 family transposase</fullName>
    </submittedName>
</protein>
<evidence type="ECO:0000259" key="1">
    <source>
        <dbReference type="Pfam" id="PF13808"/>
    </source>
</evidence>
<dbReference type="NCBIfam" id="NF033564">
    <property type="entry name" value="transpos_ISAs1"/>
    <property type="match status" value="1"/>
</dbReference>
<dbReference type="AlphaFoldDB" id="A0AA96WTA5"/>
<accession>A0AA96WTA5</accession>
<evidence type="ECO:0000313" key="2">
    <source>
        <dbReference type="EMBL" id="WNZ45267.1"/>
    </source>
</evidence>
<dbReference type="EMBL" id="CP130144">
    <property type="protein sequence ID" value="WNZ45267.1"/>
    <property type="molecule type" value="Genomic_DNA"/>
</dbReference>
<proteinExistence type="predicted"/>
<feature type="domain" description="H repeat-associated protein N-terminal" evidence="1">
    <location>
        <begin position="1"/>
        <end position="61"/>
    </location>
</feature>
<name>A0AA96WTA5_LEPBY</name>
<dbReference type="Pfam" id="PF13808">
    <property type="entry name" value="DDE_Tnp_1_assoc"/>
    <property type="match status" value="1"/>
</dbReference>
<reference evidence="2" key="2">
    <citation type="submission" date="2023-07" db="EMBL/GenBank/DDBJ databases">
        <authorList>
            <person name="Bai X.-H."/>
            <person name="Wang H.-H."/>
            <person name="Wang J."/>
            <person name="Ma M.-Y."/>
            <person name="Hu H.-H."/>
            <person name="Song Z.-L."/>
            <person name="Ma H.-G."/>
            <person name="Fan Y."/>
            <person name="Du C.-Y."/>
            <person name="Xu J.-C."/>
        </authorList>
    </citation>
    <scope>NUCLEOTIDE SEQUENCE</scope>
    <source>
        <strain evidence="2">CZ1</strain>
    </source>
</reference>
<gene>
    <name evidence="2" type="ORF">Q2T42_26110</name>
</gene>
<dbReference type="PANTHER" id="PTHR30298">
    <property type="entry name" value="H REPEAT-ASSOCIATED PREDICTED TRANSPOSASE"/>
    <property type="match status" value="1"/>
</dbReference>
<organism evidence="2">
    <name type="scientific">Leptolyngbya boryana CZ1</name>
    <dbReference type="NCBI Taxonomy" id="3060204"/>
    <lineage>
        <taxon>Bacteria</taxon>
        <taxon>Bacillati</taxon>
        <taxon>Cyanobacteriota</taxon>
        <taxon>Cyanophyceae</taxon>
        <taxon>Leptolyngbyales</taxon>
        <taxon>Leptolyngbyaceae</taxon>
        <taxon>Leptolyngbya group</taxon>
        <taxon>Leptolyngbya</taxon>
    </lineage>
</organism>
<dbReference type="InterPro" id="IPR051698">
    <property type="entry name" value="Transposase_11-like"/>
</dbReference>
<dbReference type="PANTHER" id="PTHR30298:SF0">
    <property type="entry name" value="PROTEIN YBFL-RELATED"/>
    <property type="match status" value="1"/>
</dbReference>
<dbReference type="InterPro" id="IPR047647">
    <property type="entry name" value="ISAs1_transpos"/>
</dbReference>
<dbReference type="InterPro" id="IPR032806">
    <property type="entry name" value="YbfD_N"/>
</dbReference>
<sequence>MLTICAVICGVESWGDVENYGVVKQEWLETFLDLPNGIPSHDTLERVFTRLRPEALQQRFLN</sequence>